<keyword evidence="1" id="KW-0378">Hydrolase</keyword>
<evidence type="ECO:0000313" key="2">
    <source>
        <dbReference type="Proteomes" id="UP001058074"/>
    </source>
</evidence>
<dbReference type="Proteomes" id="UP001058074">
    <property type="component" value="Unassembled WGS sequence"/>
</dbReference>
<comment type="caution">
    <text evidence="1">The sequence shown here is derived from an EMBL/GenBank/DDBJ whole genome shotgun (WGS) entry which is preliminary data.</text>
</comment>
<accession>A0ACB5RFH2</accession>
<keyword evidence="2" id="KW-1185">Reference proteome</keyword>
<sequence length="782" mass="88857">MEKSKVNSNLRLWYNTPAKEWVEALPVGNGRLGAMVFGNVSKERIQLNEDTLWAGIPRDTQNYESHKYLEEVRSLIVKDKFFEAQKLMNDKLLGAYTESYSPMGNLYLDFQHSSDAYINYKRELNIQEAVLRISYDIEDVNYRREIFASKPDNAIIMKFDADKVNSISFIAHLDSLLRYEVESISPNSIALNGRAPIHAVPSYEQSDNAIIYDEDNRMGMTFQTRVNVKLVGGTVSTKDGVLSVENANSVILVITAHTSYNGFDKEPGTEGVNPIELCKNTIEKVINRSYREIYNIHVIDYMKLFDKVEFDLGDADKNSIPTDERLKRVIEGEQDLALVTLYFQYGRYLLISSSRKGTQPANLQGIWNEDLRPAWSSNYTTNINVEMNYWPAEVCNLSQCHEPLFRMLKELSITGAKTAKIQFGCDGWTVNHNVDLWRHSTPVGGHIMWAYWPMGAAWMCQHLWEHYDFTRDQKFLEDEAYPLMKGAATFLLDWLIEDKEGNLVTCPSTSPENAFADENGNACCASIGSTMDMAIARDLFTNCIEASKILDVDNDFRETLEKAKAKLLPYKVGKHGQIQEWFKDFEETEQGHRHMSHLFGLYPGKEITEETNKEIYEACKTTISRRLVAGGGHTGWSCSWLICLFSRLKDGESAYNYVLTLLKKLTLSNLFDVCPPFQIDGNFGGTAGIAEMLIQSHNGAIEILPAIPKAWKDGSVKGLRARGGFEVDFSWEDGKVRKIEIISDNAAPLKLKYNDKEIEIAAFKGAKYVFNKDLRLTLIKTK</sequence>
<evidence type="ECO:0000313" key="1">
    <source>
        <dbReference type="EMBL" id="GKX67840.1"/>
    </source>
</evidence>
<protein>
    <submittedName>
        <fullName evidence="1">Alpha/beta hydrolase</fullName>
    </submittedName>
</protein>
<name>A0ACB5RFH2_9CLOT</name>
<reference evidence="1" key="1">
    <citation type="journal article" date="2025" name="Int. J. Syst. Evol. Microbiol.">
        <title>Inconstantimicrobium mannanitabidum sp. nov., a novel member of the family Clostridiaceae isolated from anoxic soil under the treatment of reductive soil disinfestation.</title>
        <authorList>
            <person name="Ueki A."/>
            <person name="Tonouchi A."/>
            <person name="Honma S."/>
            <person name="Kaku N."/>
            <person name="Ueki K."/>
        </authorList>
    </citation>
    <scope>NUCLEOTIDE SEQUENCE</scope>
    <source>
        <strain evidence="1">TW13</strain>
    </source>
</reference>
<proteinExistence type="predicted"/>
<gene>
    <name evidence="1" type="ORF">rsdtw13_30980</name>
</gene>
<dbReference type="EMBL" id="BROD01000001">
    <property type="protein sequence ID" value="GKX67840.1"/>
    <property type="molecule type" value="Genomic_DNA"/>
</dbReference>
<organism evidence="1 2">
    <name type="scientific">Inconstantimicrobium mannanitabidum</name>
    <dbReference type="NCBI Taxonomy" id="1604901"/>
    <lineage>
        <taxon>Bacteria</taxon>
        <taxon>Bacillati</taxon>
        <taxon>Bacillota</taxon>
        <taxon>Clostridia</taxon>
        <taxon>Eubacteriales</taxon>
        <taxon>Clostridiaceae</taxon>
        <taxon>Inconstantimicrobium</taxon>
    </lineage>
</organism>